<protein>
    <recommendedName>
        <fullName evidence="11">VWFA domain-containing protein</fullName>
    </recommendedName>
</protein>
<evidence type="ECO:0000313" key="9">
    <source>
        <dbReference type="EMBL" id="OGZ65445.1"/>
    </source>
</evidence>
<dbReference type="GO" id="GO:0006508">
    <property type="term" value="P:proteolysis"/>
    <property type="evidence" value="ECO:0007669"/>
    <property type="project" value="TreeGrafter"/>
</dbReference>
<dbReference type="Pfam" id="PF00404">
    <property type="entry name" value="Dockerin_1"/>
    <property type="match status" value="1"/>
</dbReference>
<dbReference type="EMBL" id="MHOM01000007">
    <property type="protein sequence ID" value="OGZ65445.1"/>
    <property type="molecule type" value="Genomic_DNA"/>
</dbReference>
<accession>A0A1G2HSP3</accession>
<dbReference type="PANTHER" id="PTHR46130:SF3">
    <property type="entry name" value="CHROMOSOME UNDETERMINED SCAFFOLD_33, WHOLE GENOME SHOTGUN SEQUENCE"/>
    <property type="match status" value="1"/>
</dbReference>
<reference evidence="9 10" key="1">
    <citation type="journal article" date="2016" name="Nat. Commun.">
        <title>Thousands of microbial genomes shed light on interconnected biogeochemical processes in an aquifer system.</title>
        <authorList>
            <person name="Anantharaman K."/>
            <person name="Brown C.T."/>
            <person name="Hug L.A."/>
            <person name="Sharon I."/>
            <person name="Castelle C.J."/>
            <person name="Probst A.J."/>
            <person name="Thomas B.C."/>
            <person name="Singh A."/>
            <person name="Wilkins M.J."/>
            <person name="Karaoz U."/>
            <person name="Brodie E.L."/>
            <person name="Williams K.H."/>
            <person name="Hubbard S.S."/>
            <person name="Banfield J.F."/>
        </authorList>
    </citation>
    <scope>NUCLEOTIDE SEQUENCE [LARGE SCALE GENOMIC DNA]</scope>
</reference>
<dbReference type="PROSITE" id="PS51841">
    <property type="entry name" value="LTD"/>
    <property type="match status" value="1"/>
</dbReference>
<keyword evidence="2" id="KW-0964">Secreted</keyword>
<dbReference type="Pfam" id="PF17210">
    <property type="entry name" value="SdrD_B"/>
    <property type="match status" value="1"/>
</dbReference>
<dbReference type="GO" id="GO:0007166">
    <property type="term" value="P:cell surface receptor signaling pathway"/>
    <property type="evidence" value="ECO:0007669"/>
    <property type="project" value="TreeGrafter"/>
</dbReference>
<dbReference type="SUPFAM" id="SSF117074">
    <property type="entry name" value="Hypothetical protein PA1324"/>
    <property type="match status" value="1"/>
</dbReference>
<evidence type="ECO:0000313" key="10">
    <source>
        <dbReference type="Proteomes" id="UP000177190"/>
    </source>
</evidence>
<dbReference type="PROSITE" id="PS51766">
    <property type="entry name" value="DOCKERIN"/>
    <property type="match status" value="1"/>
</dbReference>
<dbReference type="InterPro" id="IPR001322">
    <property type="entry name" value="Lamin_tail_dom"/>
</dbReference>
<feature type="domain" description="LTD" evidence="8">
    <location>
        <begin position="443"/>
        <end position="596"/>
    </location>
</feature>
<dbReference type="Gene3D" id="2.60.40.1260">
    <property type="entry name" value="Lamin Tail domain"/>
    <property type="match status" value="1"/>
</dbReference>
<dbReference type="SUPFAM" id="SSF53300">
    <property type="entry name" value="vWA-like"/>
    <property type="match status" value="1"/>
</dbReference>
<dbReference type="Gene3D" id="2.60.40.10">
    <property type="entry name" value="Immunoglobulins"/>
    <property type="match status" value="1"/>
</dbReference>
<dbReference type="Gene3D" id="1.10.1330.10">
    <property type="entry name" value="Dockerin domain"/>
    <property type="match status" value="1"/>
</dbReference>
<sequence length="889" mass="94938">MKIFFSAAIISWLIIQVLIVGLLFPADFVFAENGNLCSVDADVVMVLDVSDSMSEGESPSLCEWYEREWNDDHTSQLCAPYSEEGLTEQDCLAKPVCSVNSPVYTPGVPSKIESAKTAGKSFLDNLEEQDQSALVIFSDTAQLIKNLSSDHSSTKSAIDGITTEGYTNIGDAISEAIAELSSGNANPQATKTIILLTDGKANRPNGSGDGEDATDVAYAEQKAQEAAGLGYKIFTIGLGDDVNSGMLLSIANITGANYHFASNGNGLSDIYVLISQEICQYSSISGCKYNDLNNNGEIDNGEEALPDWEIILSGDASSSQLTDENGCYTFAGLEPGNYTVSESENIGKTPFLQTYPFDSFYNISLSQGEDLIEKDFANYFPVCGNTIVDESEQCDDGNTANGDGCSAVCQTEQTGEPQPEDFDNQQGCEGAGFYWYDNTCHGTPQPGELVAPEPGYVVINEIMQNPLAVSDTNGEWFELYNTTDYDIDMTGCVIRDKALNLHTITSFIISAHTYSVLAKNGDTNQNGGLTANYVYSNTTFNNTSDSIILDCDSVEIDRVDYDGGPEFPKPDGASMILGNPALNNNVGANWCVSTTPYGLGDLGTPGSLNDSCGFAPVCGNTIIEQGEQCDDGNTSDGDGCSAVCQTETPPGPGDFDNEQDCTTAGFYWYDNVCHGTSQPQEPQPEDFNNQQGCETAGFYWYDNTCHGTPQPQQQEPVCGNTIVESGEQCDDGNTANGDGCSAVCQTETPSGGGGGVGGNSYYSTILASPGEGGSMTPLGEVNVSYLSNQFFSIEPSKAYKVKDVLVDGISVGPVDSYFFEHVTGNHTISATFSVAKIGDINRDGSVDDKDLALMLSVWGQTDSSVPADLNDDGKIDEYDMAILMLHWGE</sequence>
<dbReference type="SMART" id="SM00327">
    <property type="entry name" value="VWA"/>
    <property type="match status" value="1"/>
</dbReference>
<dbReference type="InterPro" id="IPR011936">
    <property type="entry name" value="Myxo_disulph_rpt"/>
</dbReference>
<evidence type="ECO:0000256" key="2">
    <source>
        <dbReference type="ARBA" id="ARBA00022525"/>
    </source>
</evidence>
<dbReference type="NCBIfam" id="TIGR02232">
    <property type="entry name" value="myxo_disulf_rpt"/>
    <property type="match status" value="3"/>
</dbReference>
<dbReference type="InterPro" id="IPR016134">
    <property type="entry name" value="Dockerin_dom"/>
</dbReference>
<dbReference type="InterPro" id="IPR036415">
    <property type="entry name" value="Lamin_tail_dom_sf"/>
</dbReference>
<proteinExistence type="predicted"/>
<dbReference type="PROSITE" id="PS00018">
    <property type="entry name" value="EF_HAND_1"/>
    <property type="match status" value="2"/>
</dbReference>
<dbReference type="PANTHER" id="PTHR46130">
    <property type="entry name" value="LAMGL DOMAIN-CONTAINING PROTEIN"/>
    <property type="match status" value="1"/>
</dbReference>
<evidence type="ECO:0008006" key="11">
    <source>
        <dbReference type="Google" id="ProtNLM"/>
    </source>
</evidence>
<dbReference type="InterPro" id="IPR002035">
    <property type="entry name" value="VWF_A"/>
</dbReference>
<dbReference type="SUPFAM" id="SSF74853">
    <property type="entry name" value="Lamin A/C globular tail domain"/>
    <property type="match status" value="1"/>
</dbReference>
<evidence type="ECO:0000256" key="1">
    <source>
        <dbReference type="ARBA" id="ARBA00004613"/>
    </source>
</evidence>
<keyword evidence="5" id="KW-1015">Disulfide bond</keyword>
<dbReference type="Gene3D" id="3.40.50.410">
    <property type="entry name" value="von Willebrand factor, type A domain"/>
    <property type="match status" value="1"/>
</dbReference>
<dbReference type="Proteomes" id="UP000177190">
    <property type="component" value="Unassembled WGS sequence"/>
</dbReference>
<dbReference type="Pfam" id="PF00092">
    <property type="entry name" value="VWA"/>
    <property type="match status" value="1"/>
</dbReference>
<dbReference type="Pfam" id="PF13948">
    <property type="entry name" value="DUF4215"/>
    <property type="match status" value="3"/>
</dbReference>
<evidence type="ECO:0000256" key="5">
    <source>
        <dbReference type="ARBA" id="ARBA00023157"/>
    </source>
</evidence>
<dbReference type="GO" id="GO:0005615">
    <property type="term" value="C:extracellular space"/>
    <property type="evidence" value="ECO:0007669"/>
    <property type="project" value="TreeGrafter"/>
</dbReference>
<dbReference type="Pfam" id="PF00932">
    <property type="entry name" value="LTD"/>
    <property type="match status" value="1"/>
</dbReference>
<dbReference type="InterPro" id="IPR018247">
    <property type="entry name" value="EF_Hand_1_Ca_BS"/>
</dbReference>
<name>A0A1G2HSP3_9BACT</name>
<dbReference type="GO" id="GO:0004222">
    <property type="term" value="F:metalloendopeptidase activity"/>
    <property type="evidence" value="ECO:0007669"/>
    <property type="project" value="TreeGrafter"/>
</dbReference>
<dbReference type="InterPro" id="IPR036465">
    <property type="entry name" value="vWFA_dom_sf"/>
</dbReference>
<evidence type="ECO:0000259" key="6">
    <source>
        <dbReference type="PROSITE" id="PS50234"/>
    </source>
</evidence>
<gene>
    <name evidence="9" type="ORF">A2812_01135</name>
</gene>
<evidence type="ECO:0000259" key="7">
    <source>
        <dbReference type="PROSITE" id="PS51766"/>
    </source>
</evidence>
<dbReference type="InterPro" id="IPR002105">
    <property type="entry name" value="Dockerin_1_rpt"/>
</dbReference>
<dbReference type="InterPro" id="IPR033764">
    <property type="entry name" value="Sdr_B"/>
</dbReference>
<dbReference type="SUPFAM" id="SSF63446">
    <property type="entry name" value="Type I dockerin domain"/>
    <property type="match status" value="1"/>
</dbReference>
<dbReference type="InterPro" id="IPR013783">
    <property type="entry name" value="Ig-like_fold"/>
</dbReference>
<evidence type="ECO:0000259" key="8">
    <source>
        <dbReference type="PROSITE" id="PS51841"/>
    </source>
</evidence>
<comment type="caution">
    <text evidence="9">The sequence shown here is derived from an EMBL/GenBank/DDBJ whole genome shotgun (WGS) entry which is preliminary data.</text>
</comment>
<evidence type="ECO:0000256" key="3">
    <source>
        <dbReference type="ARBA" id="ARBA00022729"/>
    </source>
</evidence>
<dbReference type="PROSITE" id="PS50234">
    <property type="entry name" value="VWFA"/>
    <property type="match status" value="1"/>
</dbReference>
<keyword evidence="4" id="KW-0677">Repeat</keyword>
<dbReference type="InterPro" id="IPR043543">
    <property type="entry name" value="PAPPA/PAPPA2"/>
</dbReference>
<dbReference type="AlphaFoldDB" id="A0A1G2HSP3"/>
<organism evidence="9 10">
    <name type="scientific">Candidatus Staskawiczbacteria bacterium RIFCSPHIGHO2_01_FULL_36_16</name>
    <dbReference type="NCBI Taxonomy" id="1802200"/>
    <lineage>
        <taxon>Bacteria</taxon>
        <taxon>Candidatus Staskawicziibacteriota</taxon>
    </lineage>
</organism>
<dbReference type="GO" id="GO:0004553">
    <property type="term" value="F:hydrolase activity, hydrolyzing O-glycosyl compounds"/>
    <property type="evidence" value="ECO:0007669"/>
    <property type="project" value="InterPro"/>
</dbReference>
<dbReference type="STRING" id="1802200.A2812_01135"/>
<evidence type="ECO:0000256" key="4">
    <source>
        <dbReference type="ARBA" id="ARBA00022737"/>
    </source>
</evidence>
<feature type="domain" description="VWFA" evidence="6">
    <location>
        <begin position="42"/>
        <end position="278"/>
    </location>
</feature>
<comment type="subcellular location">
    <subcellularLocation>
        <location evidence="1">Secreted</location>
    </subcellularLocation>
</comment>
<dbReference type="GO" id="GO:0000272">
    <property type="term" value="P:polysaccharide catabolic process"/>
    <property type="evidence" value="ECO:0007669"/>
    <property type="project" value="InterPro"/>
</dbReference>
<keyword evidence="3" id="KW-0732">Signal</keyword>
<dbReference type="InterPro" id="IPR036439">
    <property type="entry name" value="Dockerin_dom_sf"/>
</dbReference>
<feature type="domain" description="Dockerin" evidence="7">
    <location>
        <begin position="833"/>
        <end position="889"/>
    </location>
</feature>
<dbReference type="CDD" id="cd14254">
    <property type="entry name" value="Dockerin_II"/>
    <property type="match status" value="1"/>
</dbReference>